<gene>
    <name evidence="2" type="ORF">LIPSTDRAFT_75459</name>
</gene>
<keyword evidence="3" id="KW-1185">Reference proteome</keyword>
<dbReference type="OrthoDB" id="4085733at2759"/>
<organism evidence="2 3">
    <name type="scientific">Lipomyces starkeyi NRRL Y-11557</name>
    <dbReference type="NCBI Taxonomy" id="675824"/>
    <lineage>
        <taxon>Eukaryota</taxon>
        <taxon>Fungi</taxon>
        <taxon>Dikarya</taxon>
        <taxon>Ascomycota</taxon>
        <taxon>Saccharomycotina</taxon>
        <taxon>Lipomycetes</taxon>
        <taxon>Lipomycetales</taxon>
        <taxon>Lipomycetaceae</taxon>
        <taxon>Lipomyces</taxon>
    </lineage>
</organism>
<accession>A0A1E3PYE3</accession>
<dbReference type="AlphaFoldDB" id="A0A1E3PYE3"/>
<feature type="region of interest" description="Disordered" evidence="1">
    <location>
        <begin position="83"/>
        <end position="112"/>
    </location>
</feature>
<reference evidence="2 3" key="1">
    <citation type="journal article" date="2016" name="Proc. Natl. Acad. Sci. U.S.A.">
        <title>Comparative genomics of biotechnologically important yeasts.</title>
        <authorList>
            <person name="Riley R."/>
            <person name="Haridas S."/>
            <person name="Wolfe K.H."/>
            <person name="Lopes M.R."/>
            <person name="Hittinger C.T."/>
            <person name="Goeker M."/>
            <person name="Salamov A.A."/>
            <person name="Wisecaver J.H."/>
            <person name="Long T.M."/>
            <person name="Calvey C.H."/>
            <person name="Aerts A.L."/>
            <person name="Barry K.W."/>
            <person name="Choi C."/>
            <person name="Clum A."/>
            <person name="Coughlan A.Y."/>
            <person name="Deshpande S."/>
            <person name="Douglass A.P."/>
            <person name="Hanson S.J."/>
            <person name="Klenk H.-P."/>
            <person name="LaButti K.M."/>
            <person name="Lapidus A."/>
            <person name="Lindquist E.A."/>
            <person name="Lipzen A.M."/>
            <person name="Meier-Kolthoff J.P."/>
            <person name="Ohm R.A."/>
            <person name="Otillar R.P."/>
            <person name="Pangilinan J.L."/>
            <person name="Peng Y."/>
            <person name="Rokas A."/>
            <person name="Rosa C.A."/>
            <person name="Scheuner C."/>
            <person name="Sibirny A.A."/>
            <person name="Slot J.C."/>
            <person name="Stielow J.B."/>
            <person name="Sun H."/>
            <person name="Kurtzman C.P."/>
            <person name="Blackwell M."/>
            <person name="Grigoriev I.V."/>
            <person name="Jeffries T.W."/>
        </authorList>
    </citation>
    <scope>NUCLEOTIDE SEQUENCE [LARGE SCALE GENOMIC DNA]</scope>
    <source>
        <strain evidence="2 3">NRRL Y-11557</strain>
    </source>
</reference>
<dbReference type="Proteomes" id="UP000094385">
    <property type="component" value="Unassembled WGS sequence"/>
</dbReference>
<evidence type="ECO:0000256" key="1">
    <source>
        <dbReference type="SAM" id="MobiDB-lite"/>
    </source>
</evidence>
<evidence type="ECO:0000313" key="2">
    <source>
        <dbReference type="EMBL" id="ODQ69827.1"/>
    </source>
</evidence>
<name>A0A1E3PYE3_LIPST</name>
<proteinExistence type="predicted"/>
<protein>
    <submittedName>
        <fullName evidence="2">Uncharacterized protein</fullName>
    </submittedName>
</protein>
<dbReference type="EMBL" id="KV454302">
    <property type="protein sequence ID" value="ODQ69827.1"/>
    <property type="molecule type" value="Genomic_DNA"/>
</dbReference>
<evidence type="ECO:0000313" key="3">
    <source>
        <dbReference type="Proteomes" id="UP000094385"/>
    </source>
</evidence>
<sequence length="112" mass="12414">MDSSRINDFKANVYIPRPSTQKPHSVPVQHPTLIMQDNTTDASHRLKCGCPGDECVFARFAEKSNGEKALHRVYEEQYHLRSGTPINSDAHGIISSSPPNSRVPAARPGRAY</sequence>